<evidence type="ECO:0000256" key="1">
    <source>
        <dbReference type="ARBA" id="ARBA00005450"/>
    </source>
</evidence>
<dbReference type="PANTHER" id="PTHR11564:SF5">
    <property type="entry name" value="SIGNAL RECOGNITION PARTICLE SUBUNIT SRP54"/>
    <property type="match status" value="1"/>
</dbReference>
<dbReference type="InterPro" id="IPR027417">
    <property type="entry name" value="P-loop_NTPase"/>
</dbReference>
<feature type="compositionally biased region" description="Basic residues" evidence="10">
    <location>
        <begin position="456"/>
        <end position="475"/>
    </location>
</feature>
<dbReference type="CDD" id="cd18539">
    <property type="entry name" value="SRP_G"/>
    <property type="match status" value="1"/>
</dbReference>
<dbReference type="InterPro" id="IPR022941">
    <property type="entry name" value="SRP54"/>
</dbReference>
<dbReference type="HAMAP" id="MF_00306">
    <property type="entry name" value="SRP54"/>
    <property type="match status" value="1"/>
</dbReference>
<dbReference type="InterPro" id="IPR042101">
    <property type="entry name" value="SRP54_N_sf"/>
</dbReference>
<dbReference type="NCBIfam" id="TIGR00959">
    <property type="entry name" value="ffh"/>
    <property type="match status" value="1"/>
</dbReference>
<dbReference type="PROSITE" id="PS00300">
    <property type="entry name" value="SRP54"/>
    <property type="match status" value="1"/>
</dbReference>
<evidence type="ECO:0000256" key="2">
    <source>
        <dbReference type="ARBA" id="ARBA00022741"/>
    </source>
</evidence>
<proteinExistence type="inferred from homology"/>
<keyword evidence="5 9" id="KW-0342">GTP-binding</keyword>
<dbReference type="SUPFAM" id="SSF52540">
    <property type="entry name" value="P-loop containing nucleoside triphosphate hydrolases"/>
    <property type="match status" value="1"/>
</dbReference>
<feature type="compositionally biased region" description="Low complexity" evidence="10">
    <location>
        <begin position="517"/>
        <end position="530"/>
    </location>
</feature>
<dbReference type="Proteomes" id="UP001238805">
    <property type="component" value="Chromosome"/>
</dbReference>
<name>A0ABY8VK65_9CORY</name>
<sequence>MFESLSDRLQGALTGLRGKGRLTEADINATAREIRLALLEADVSLTVVRGFIKRIKERAAGAEVSEALNPAQQVVKIVNEELVDILGGETRRLQLAKNPPTVIMLAGLQGAGKTTLAGKLAKHLTKQGHTPMLVACDLQRPGAVQQLQIVGERAGVPTFAPDPGTSIDSHEHEMGTSHGDPVDVAKRGIDEARRTQHDVVIVDTAGRLGIDETLMTQARNIRDAVNPDEVLFVIDAMIGQDAVTTAEAFRDGVDFTGVVLTKLDGDARGGAALSIREVTGKPIMFASTGEKLEDFDVFHPERMASRILGMGDVLSLIEQAEGILDQQKAEETAMKLGSGELTLEDFLDQMLMIRRMGPIGNLLKMLPGGKQMNEMADMVDEKQLDRIQAIIRGMTPAEREDPKILNASRRKRIAAGSGVAVSDVNQLVERFFEAKKMMGKMAGQFGMPGGGMNRSATKKKPKGRKGKGGKRKPVKNKPTQPQLPGGMPGMPGGGMPDMAQLQKLQEQMGGAGGGMPGMPKIPGMPKMPKGFENIDLDNLDFGQGGKK</sequence>
<dbReference type="PANTHER" id="PTHR11564">
    <property type="entry name" value="SIGNAL RECOGNITION PARTICLE 54K PROTEIN SRP54"/>
    <property type="match status" value="1"/>
</dbReference>
<dbReference type="EMBL" id="CP126970">
    <property type="protein sequence ID" value="WIM70031.1"/>
    <property type="molecule type" value="Genomic_DNA"/>
</dbReference>
<dbReference type="EC" id="3.6.5.4" evidence="9"/>
<comment type="similarity">
    <text evidence="1 9">Belongs to the GTP-binding SRP family. SRP54 subfamily.</text>
</comment>
<keyword evidence="7 9" id="KW-0687">Ribonucleoprotein</keyword>
<feature type="binding site" evidence="9">
    <location>
        <begin position="261"/>
        <end position="264"/>
    </location>
    <ligand>
        <name>GTP</name>
        <dbReference type="ChEBI" id="CHEBI:37565"/>
    </ligand>
</feature>
<comment type="domain">
    <text evidence="9">Composed of three domains: the N-terminal N domain, which is responsible for interactions with the ribosome, the central G domain, which binds GTP, and the C-terminal M domain, which binds the RNA and the signal sequence of the RNC.</text>
</comment>
<dbReference type="Gene3D" id="1.20.120.140">
    <property type="entry name" value="Signal recognition particle SRP54, nucleotide-binding domain"/>
    <property type="match status" value="1"/>
</dbReference>
<feature type="domain" description="SRP54-type proteins GTP-binding" evidence="11">
    <location>
        <begin position="282"/>
        <end position="295"/>
    </location>
</feature>
<evidence type="ECO:0000259" key="11">
    <source>
        <dbReference type="PROSITE" id="PS00300"/>
    </source>
</evidence>
<keyword evidence="3 9" id="KW-0378">Hydrolase</keyword>
<dbReference type="InterPro" id="IPR000897">
    <property type="entry name" value="SRP54_GTPase_dom"/>
</dbReference>
<comment type="subunit">
    <text evidence="9">Part of the signal recognition particle protein translocation system, which is composed of SRP and FtsY.</text>
</comment>
<feature type="binding site" evidence="9">
    <location>
        <begin position="203"/>
        <end position="207"/>
    </location>
    <ligand>
        <name>GTP</name>
        <dbReference type="ChEBI" id="CHEBI:37565"/>
    </ligand>
</feature>
<keyword evidence="13" id="KW-1185">Reference proteome</keyword>
<gene>
    <name evidence="9 12" type="primary">ffh</name>
    <name evidence="12" type="ORF">QP029_12705</name>
</gene>
<dbReference type="RefSeq" id="WP_284874624.1">
    <property type="nucleotide sequence ID" value="NZ_CP126970.1"/>
</dbReference>
<keyword evidence="9" id="KW-0963">Cytoplasm</keyword>
<dbReference type="InterPro" id="IPR004780">
    <property type="entry name" value="SRP"/>
</dbReference>
<accession>A0ABY8VK65</accession>
<feature type="compositionally biased region" description="Gly residues" evidence="10">
    <location>
        <begin position="486"/>
        <end position="495"/>
    </location>
</feature>
<keyword evidence="2 9" id="KW-0547">Nucleotide-binding</keyword>
<feature type="binding site" evidence="9">
    <location>
        <begin position="107"/>
        <end position="114"/>
    </location>
    <ligand>
        <name>GTP</name>
        <dbReference type="ChEBI" id="CHEBI:37565"/>
    </ligand>
</feature>
<feature type="region of interest" description="Disordered" evidence="10">
    <location>
        <begin position="444"/>
        <end position="547"/>
    </location>
</feature>
<protein>
    <recommendedName>
        <fullName evidence="9">Signal recognition particle protein</fullName>
        <ecNumber evidence="9">3.6.5.4</ecNumber>
    </recommendedName>
    <alternativeName>
        <fullName evidence="9">Fifty-four homolog</fullName>
    </alternativeName>
</protein>
<dbReference type="Pfam" id="PF02881">
    <property type="entry name" value="SRP54_N"/>
    <property type="match status" value="1"/>
</dbReference>
<evidence type="ECO:0000256" key="8">
    <source>
        <dbReference type="ARBA" id="ARBA00048027"/>
    </source>
</evidence>
<dbReference type="SMART" id="SM00963">
    <property type="entry name" value="SRP54_N"/>
    <property type="match status" value="1"/>
</dbReference>
<dbReference type="Gene3D" id="3.40.50.300">
    <property type="entry name" value="P-loop containing nucleotide triphosphate hydrolases"/>
    <property type="match status" value="1"/>
</dbReference>
<dbReference type="SMART" id="SM00382">
    <property type="entry name" value="AAA"/>
    <property type="match status" value="1"/>
</dbReference>
<dbReference type="InterPro" id="IPR013822">
    <property type="entry name" value="Signal_recog_particl_SRP54_hlx"/>
</dbReference>
<dbReference type="SUPFAM" id="SSF47446">
    <property type="entry name" value="Signal peptide-binding domain"/>
    <property type="match status" value="1"/>
</dbReference>
<evidence type="ECO:0000256" key="10">
    <source>
        <dbReference type="SAM" id="MobiDB-lite"/>
    </source>
</evidence>
<evidence type="ECO:0000256" key="4">
    <source>
        <dbReference type="ARBA" id="ARBA00022884"/>
    </source>
</evidence>
<reference evidence="12 13" key="1">
    <citation type="submission" date="2023-05" db="EMBL/GenBank/DDBJ databases">
        <title>Corynebacterium suedekumii sp. nov. and Corynebacterium breve sp. nov. isolated from raw cow's milk.</title>
        <authorList>
            <person name="Baer M.K."/>
            <person name="Mehl L."/>
            <person name="Hellmuth R."/>
            <person name="Marke G."/>
            <person name="Lipski A."/>
        </authorList>
    </citation>
    <scope>NUCLEOTIDE SEQUENCE [LARGE SCALE GENOMIC DNA]</scope>
    <source>
        <strain evidence="12 13">LM112</strain>
    </source>
</reference>
<evidence type="ECO:0000313" key="12">
    <source>
        <dbReference type="EMBL" id="WIM70031.1"/>
    </source>
</evidence>
<evidence type="ECO:0000256" key="5">
    <source>
        <dbReference type="ARBA" id="ARBA00023134"/>
    </source>
</evidence>
<comment type="catalytic activity">
    <reaction evidence="8 9">
        <text>GTP + H2O = GDP + phosphate + H(+)</text>
        <dbReference type="Rhea" id="RHEA:19669"/>
        <dbReference type="ChEBI" id="CHEBI:15377"/>
        <dbReference type="ChEBI" id="CHEBI:15378"/>
        <dbReference type="ChEBI" id="CHEBI:37565"/>
        <dbReference type="ChEBI" id="CHEBI:43474"/>
        <dbReference type="ChEBI" id="CHEBI:58189"/>
        <dbReference type="EC" id="3.6.5.4"/>
    </reaction>
</comment>
<evidence type="ECO:0000256" key="3">
    <source>
        <dbReference type="ARBA" id="ARBA00022801"/>
    </source>
</evidence>
<keyword evidence="6 9" id="KW-0733">Signal recognition particle</keyword>
<evidence type="ECO:0000313" key="13">
    <source>
        <dbReference type="Proteomes" id="UP001238805"/>
    </source>
</evidence>
<dbReference type="Pfam" id="PF00448">
    <property type="entry name" value="SRP54"/>
    <property type="match status" value="1"/>
</dbReference>
<dbReference type="InterPro" id="IPR036891">
    <property type="entry name" value="Signal_recog_part_SRP54_M_sf"/>
</dbReference>
<evidence type="ECO:0000256" key="7">
    <source>
        <dbReference type="ARBA" id="ARBA00023274"/>
    </source>
</evidence>
<comment type="subcellular location">
    <subcellularLocation>
        <location evidence="9">Cytoplasm</location>
    </subcellularLocation>
    <text evidence="9">The SRP-RNC complex is targeted to the cytoplasmic membrane.</text>
</comment>
<dbReference type="Gene3D" id="1.10.260.30">
    <property type="entry name" value="Signal recognition particle, SRP54 subunit, M-domain"/>
    <property type="match status" value="1"/>
</dbReference>
<keyword evidence="4 9" id="KW-0694">RNA-binding</keyword>
<dbReference type="Pfam" id="PF02978">
    <property type="entry name" value="SRP_SPB"/>
    <property type="match status" value="1"/>
</dbReference>
<dbReference type="InterPro" id="IPR003593">
    <property type="entry name" value="AAA+_ATPase"/>
</dbReference>
<evidence type="ECO:0000256" key="6">
    <source>
        <dbReference type="ARBA" id="ARBA00023135"/>
    </source>
</evidence>
<evidence type="ECO:0000256" key="9">
    <source>
        <dbReference type="HAMAP-Rule" id="MF_00306"/>
    </source>
</evidence>
<dbReference type="InterPro" id="IPR004125">
    <property type="entry name" value="Signal_recog_particle_SRP54_M"/>
</dbReference>
<comment type="function">
    <text evidence="9">Involved in targeting and insertion of nascent membrane proteins into the cytoplasmic membrane. Binds to the hydrophobic signal sequence of the ribosome-nascent chain (RNC) as it emerges from the ribosomes. The SRP-RNC complex is then targeted to the cytoplasmic membrane where it interacts with the SRP receptor FtsY.</text>
</comment>
<dbReference type="SMART" id="SM00962">
    <property type="entry name" value="SRP54"/>
    <property type="match status" value="1"/>
</dbReference>
<organism evidence="12 13">
    <name type="scientific">Corynebacterium suedekumii</name>
    <dbReference type="NCBI Taxonomy" id="3049801"/>
    <lineage>
        <taxon>Bacteria</taxon>
        <taxon>Bacillati</taxon>
        <taxon>Actinomycetota</taxon>
        <taxon>Actinomycetes</taxon>
        <taxon>Mycobacteriales</taxon>
        <taxon>Corynebacteriaceae</taxon>
        <taxon>Corynebacterium</taxon>
    </lineage>
</organism>